<dbReference type="EMBL" id="JAVRBK010000003">
    <property type="protein sequence ID" value="KAK5645798.1"/>
    <property type="molecule type" value="Genomic_DNA"/>
</dbReference>
<dbReference type="SMART" id="SM00139">
    <property type="entry name" value="MyTH4"/>
    <property type="match status" value="2"/>
</dbReference>
<dbReference type="Pfam" id="PF24123">
    <property type="entry name" value="Myosin_VII_N"/>
    <property type="match status" value="1"/>
</dbReference>
<dbReference type="GO" id="GO:0003779">
    <property type="term" value="F:actin binding"/>
    <property type="evidence" value="ECO:0007669"/>
    <property type="project" value="UniProtKB-KW"/>
</dbReference>
<dbReference type="CDD" id="cd01381">
    <property type="entry name" value="MYSc_Myo7"/>
    <property type="match status" value="1"/>
</dbReference>
<dbReference type="InterPro" id="IPR002404">
    <property type="entry name" value="IRS_PTB"/>
</dbReference>
<dbReference type="GO" id="GO:0030182">
    <property type="term" value="P:neuron differentiation"/>
    <property type="evidence" value="ECO:0007669"/>
    <property type="project" value="UniProtKB-ARBA"/>
</dbReference>
<feature type="domain" description="MyTH4" evidence="15">
    <location>
        <begin position="1651"/>
        <end position="1799"/>
    </location>
</feature>
<dbReference type="PANTHER" id="PTHR22692:SF33">
    <property type="entry name" value="MYOSIN"/>
    <property type="match status" value="1"/>
</dbReference>
<feature type="domain" description="SH3" evidence="13">
    <location>
        <begin position="1509"/>
        <end position="1576"/>
    </location>
</feature>
<dbReference type="InterPro" id="IPR001452">
    <property type="entry name" value="SH3_domain"/>
</dbReference>
<evidence type="ECO:0000313" key="18">
    <source>
        <dbReference type="Proteomes" id="UP001329430"/>
    </source>
</evidence>
<name>A0AAN7VIH9_9COLE</name>
<dbReference type="Pfam" id="PF21989">
    <property type="entry name" value="RA_2"/>
    <property type="match status" value="2"/>
</dbReference>
<evidence type="ECO:0000256" key="4">
    <source>
        <dbReference type="ARBA" id="ARBA00022490"/>
    </source>
</evidence>
<evidence type="ECO:0000256" key="11">
    <source>
        <dbReference type="PROSITE-ProRule" id="PRU00192"/>
    </source>
</evidence>
<feature type="domain" description="FERM" evidence="14">
    <location>
        <begin position="1805"/>
        <end position="2110"/>
    </location>
</feature>
<dbReference type="InterPro" id="IPR036961">
    <property type="entry name" value="Kinesin_motor_dom_sf"/>
</dbReference>
<dbReference type="PROSITE" id="PS51016">
    <property type="entry name" value="MYTH4"/>
    <property type="match status" value="2"/>
</dbReference>
<dbReference type="PROSITE" id="PS50096">
    <property type="entry name" value="IQ"/>
    <property type="match status" value="1"/>
</dbReference>
<proteinExistence type="inferred from homology"/>
<dbReference type="SMART" id="SM00326">
    <property type="entry name" value="SH3"/>
    <property type="match status" value="1"/>
</dbReference>
<keyword evidence="8 12" id="KW-0518">Myosin</keyword>
<dbReference type="GO" id="GO:0009887">
    <property type="term" value="P:animal organ morphogenesis"/>
    <property type="evidence" value="ECO:0007669"/>
    <property type="project" value="UniProtKB-ARBA"/>
</dbReference>
<gene>
    <name evidence="17" type="ORF">RI129_004262</name>
</gene>
<sequence length="2115" mass="242953">MHLHVVPILEHSASKMEKGGFVVGDHIWIQPISNNPFEVPTGGKILSADPKRIRIKDDRGEEVFINHDQILKSMHVTSILGVEDMISLGDLQEYAILRNLQIRYFDKLIYTYTGAMLIAMNPYEVLPIYTNALIKQYRDKKLGELPPHIFAIGDSSYNNMKTTRKNQCVVISGESGAGKTESTKLILQYLAAISGQHSWIEQQILEANPIMEAFGNAKTLRNDNSSRFGKYIDIFFNKSSTIDGAKIEQYLLEKSRIVSQNEGERNYHIFYSMLAGLSKEEKKRLDLGNASDYKYLKGGKMLTCSGRNEVTEFADIRASMKVLNFSDQECSDIFQLLAAILHLGNIKFKAIAIDNLDTSDVCDQNFVSKIATLLGTGTQQLRDAVTKKSIFAHGDKVVSYLSKDQASEMRDALAKGLYGKLFITIIDKINSAIFQTKVSVKYSIGVLDIFGFENFQVNSFEQLCINYANENLQQFFVQHLFKMEQEYYTKEAINWKHIQFVDNQLVVDMIGGKQLNVMSLIDDESKFPKGTDFTMLTKLHTTHGDNESYSKPKSDLVPGFGIQHFAGSVFYDIQGFLEKNRDTFSQDLKQLIQQSTNLYLKKVFESEFKNSASATKMVTLSYQFRNSLDTLMKSLNACYPFFIRCIKPNETKQAQVFDRALCIRQLRYSGMMETARIRKAGYPIRYSYAEFVQRYRFLGKGIPPANKTDCKEASKKICARVFTEDEDYQFGNTKIFLKEAQNEFLDKERSLVVQRSILVLQKAIKGWIYRRRYLKLKAAALVFQKHFRARGYRPRYLVMRNGYQRLQSVIRSRVQIRTYQKVRGSILELQRICKGYHVRNHQQWGKIYAIVKLKNQEAAQLRISGNKNYKLLAETSMQKRLAELNKEYTLREEEVRDEEDSLNVDEFVNDEFKFLERVPMYGPRQNRNEALMGMLKGDVDGNFFTGLTKEVVMEDLSEYNFRKFAATYFVQNNNHQFSKKPLKESLLELPTPDDVIAAQAIWVTILRFMGDLPEPKYDVSSEKNENVMNCVNETISRGFSNRKEFKEILLQEKRHSSVNKVDRQKLINMTLKRKNKLLNDVRRGMVEDNFASDYYEEWLNTRRTTILEKLHFVIGHGILRPELRDEIYCQICKQLTNNPTKTSHARGWILLSLSVGCFPPSERFLNYLRAFIRDGPPGYAPYCEGRLYRTFRNGVRSQPPSWLELQATKNKDPINLKVSFMDEGVRTIEADSASTSEEVCQKIALNINLRDAFGFSLFITLHDKVMSLGSDADHVMDAISQCEQYAKEQGGKERAANWSLIYRKEIFTPWHDPAQDPIATDLIYHQVIRGLKYGEYRCSTEGDVATLAAQQYYIDNGGEMNQKVLRTRIGEYLPGYLKIVDAFGKSACVKQRYAVIKAKEDIVRYTKAVWPILFSRFFEAVKISGPELPKNNMIIAVNWTGVFMIDDQEQILLELSFVDIGYVGYEQAQRSQLHKFTLRTIRKEDFVFHCPDAANLNKLIVYLLDGLKKRSSYCVAIQDYKHPGEAASFLALKKGDLIILKDDVTGETLMTSTWGYGECNGRLGDFPTEVVQLLPAINKPPSDVIATFKKEGAFDAPKETPQVMSTIQRMKLHTLALYADDHFRSGRKSTVKQTSVLTAARRGSHEELWKFTNQPILQPLLRKLASNEEACRDACKAFISILKYMGDIPAAKPKASNEYTDEIFSAALSNDLLKDEIYCQIMRQLTYNRLSRSEEHGWELMYLATGLFVATPPLMIELNKFLKSRVHPFVEPCLSRLQRTQKVGARKYPPYTVEVDAIQHRSMQIYHKIYFPDDTDEAVEIDSMTKASDICSSLASRLELVSADGFSLFVMIGDKVFSIPQNSFFYDFLYELIEWMRKTMPSWNSAAPIQAQYQVFFMKKLWVNTVPGRDRNADQIFHYHQELPKYLRGFHKSSKQDAIKLAAFIYRAKYDDNTSRLAQLNANTLKELVPFYIMKVNSLSQWKKDILAAYSNDGTISAEDAKSKFLEMIFQWPTFGSTFFEVKQTVDQTYPEIVIVAINKNGVSIMHPHTKDILVTHDFSELSNWSSGNTYFHLTIGNMMRATKLLCETSQGYKMDDLLTSYTDYLRAKEVAGMN</sequence>
<feature type="domain" description="Myosin motor" evidence="16">
    <location>
        <begin position="80"/>
        <end position="750"/>
    </location>
</feature>
<feature type="region of interest" description="Actin-binding" evidence="12">
    <location>
        <begin position="628"/>
        <end position="650"/>
    </location>
</feature>
<keyword evidence="7 12" id="KW-0067">ATP-binding</keyword>
<dbReference type="InterPro" id="IPR000857">
    <property type="entry name" value="MyTH4_dom"/>
</dbReference>
<dbReference type="SMART" id="SM00242">
    <property type="entry name" value="MYSc"/>
    <property type="match status" value="1"/>
</dbReference>
<dbReference type="GO" id="GO:0005737">
    <property type="term" value="C:cytoplasm"/>
    <property type="evidence" value="ECO:0007669"/>
    <property type="project" value="UniProtKB-SubCell"/>
</dbReference>
<dbReference type="SUPFAM" id="SSF50729">
    <property type="entry name" value="PH domain-like"/>
    <property type="match status" value="1"/>
</dbReference>
<dbReference type="InterPro" id="IPR035963">
    <property type="entry name" value="FERM_2"/>
</dbReference>
<dbReference type="Gene3D" id="3.40.850.10">
    <property type="entry name" value="Kinesin motor domain"/>
    <property type="match status" value="1"/>
</dbReference>
<dbReference type="PRINTS" id="PR00193">
    <property type="entry name" value="MYOSINHEAVY"/>
</dbReference>
<dbReference type="Pfam" id="PF02174">
    <property type="entry name" value="IRS"/>
    <property type="match status" value="1"/>
</dbReference>
<evidence type="ECO:0000256" key="8">
    <source>
        <dbReference type="ARBA" id="ARBA00023123"/>
    </source>
</evidence>
<dbReference type="InterPro" id="IPR019748">
    <property type="entry name" value="FERM_central"/>
</dbReference>
<dbReference type="InterPro" id="IPR036028">
    <property type="entry name" value="SH3-like_dom_sf"/>
</dbReference>
<dbReference type="CDD" id="cd14473">
    <property type="entry name" value="FERM_B-lobe"/>
    <property type="match status" value="2"/>
</dbReference>
<dbReference type="Gene3D" id="1.25.40.530">
    <property type="entry name" value="MyTH4 domain"/>
    <property type="match status" value="2"/>
</dbReference>
<dbReference type="InterPro" id="IPR011993">
    <property type="entry name" value="PH-like_dom_sf"/>
</dbReference>
<dbReference type="Pfam" id="PF00063">
    <property type="entry name" value="Myosin_head"/>
    <property type="match status" value="1"/>
</dbReference>
<dbReference type="Gene3D" id="2.30.29.30">
    <property type="entry name" value="Pleckstrin-homology domain (PH domain)/Phosphotyrosine-binding domain (PTB)"/>
    <property type="match status" value="2"/>
</dbReference>
<evidence type="ECO:0000256" key="6">
    <source>
        <dbReference type="ARBA" id="ARBA00022741"/>
    </source>
</evidence>
<dbReference type="GO" id="GO:0003774">
    <property type="term" value="F:cytoskeletal motor activity"/>
    <property type="evidence" value="ECO:0007669"/>
    <property type="project" value="UniProtKB-UniRule"/>
</dbReference>
<evidence type="ECO:0000256" key="5">
    <source>
        <dbReference type="ARBA" id="ARBA00022737"/>
    </source>
</evidence>
<dbReference type="Gene3D" id="6.20.240.20">
    <property type="match status" value="1"/>
</dbReference>
<evidence type="ECO:0000256" key="1">
    <source>
        <dbReference type="ARBA" id="ARBA00004496"/>
    </source>
</evidence>
<dbReference type="FunFam" id="1.10.10.820:FF:000001">
    <property type="entry name" value="Myosin heavy chain"/>
    <property type="match status" value="1"/>
</dbReference>
<dbReference type="Pfam" id="PF00784">
    <property type="entry name" value="MyTH4"/>
    <property type="match status" value="2"/>
</dbReference>
<dbReference type="Gene3D" id="1.20.58.530">
    <property type="match status" value="1"/>
</dbReference>
<dbReference type="GO" id="GO:0009888">
    <property type="term" value="P:tissue development"/>
    <property type="evidence" value="ECO:0007669"/>
    <property type="project" value="UniProtKB-ARBA"/>
</dbReference>
<dbReference type="SMART" id="SM00015">
    <property type="entry name" value="IQ"/>
    <property type="match status" value="3"/>
</dbReference>
<dbReference type="PROSITE" id="PS51456">
    <property type="entry name" value="MYOSIN_MOTOR"/>
    <property type="match status" value="1"/>
</dbReference>
<dbReference type="InterPro" id="IPR041794">
    <property type="entry name" value="MyoVII_FERM_C2"/>
</dbReference>
<evidence type="ECO:0000259" key="15">
    <source>
        <dbReference type="PROSITE" id="PS51016"/>
    </source>
</evidence>
<keyword evidence="5" id="KW-0677">Repeat</keyword>
<dbReference type="Gene3D" id="2.30.30.40">
    <property type="entry name" value="SH3 Domains"/>
    <property type="match status" value="1"/>
</dbReference>
<protein>
    <recommendedName>
        <fullName evidence="19">Myosin-VIIa</fullName>
    </recommendedName>
</protein>
<dbReference type="InterPro" id="IPR057130">
    <property type="entry name" value="Myosin_VII_N"/>
</dbReference>
<evidence type="ECO:0008006" key="19">
    <source>
        <dbReference type="Google" id="ProtNLM"/>
    </source>
</evidence>
<dbReference type="InterPro" id="IPR000299">
    <property type="entry name" value="FERM_domain"/>
</dbReference>
<dbReference type="CDD" id="cd17093">
    <property type="entry name" value="FERM2_F1_Myosin-VII"/>
    <property type="match status" value="1"/>
</dbReference>
<keyword evidence="9 12" id="KW-0505">Motor protein</keyword>
<dbReference type="InterPro" id="IPR027417">
    <property type="entry name" value="P-loop_NTPase"/>
</dbReference>
<dbReference type="PANTHER" id="PTHR22692">
    <property type="entry name" value="MYOSIN VII, XV"/>
    <property type="match status" value="1"/>
</dbReference>
<evidence type="ECO:0000256" key="10">
    <source>
        <dbReference type="ARBA" id="ARBA00023203"/>
    </source>
</evidence>
<dbReference type="GO" id="GO:0016459">
    <property type="term" value="C:myosin complex"/>
    <property type="evidence" value="ECO:0007669"/>
    <property type="project" value="UniProtKB-KW"/>
</dbReference>
<dbReference type="PROSITE" id="PS50057">
    <property type="entry name" value="FERM_3"/>
    <property type="match status" value="2"/>
</dbReference>
<dbReference type="InterPro" id="IPR014352">
    <property type="entry name" value="FERM/acyl-CoA-bd_prot_sf"/>
</dbReference>
<dbReference type="Gene3D" id="3.10.20.90">
    <property type="entry name" value="Phosphatidylinositol 3-kinase Catalytic Subunit, Chain A, domain 1"/>
    <property type="match status" value="2"/>
</dbReference>
<dbReference type="Pfam" id="PF21998">
    <property type="entry name" value="FERM_C1_MyoVII"/>
    <property type="match status" value="1"/>
</dbReference>
<dbReference type="Proteomes" id="UP001329430">
    <property type="component" value="Chromosome 3"/>
</dbReference>
<evidence type="ECO:0000256" key="7">
    <source>
        <dbReference type="ARBA" id="ARBA00022840"/>
    </source>
</evidence>
<dbReference type="InterPro" id="IPR019749">
    <property type="entry name" value="Band_41_domain"/>
</dbReference>
<dbReference type="InterPro" id="IPR001609">
    <property type="entry name" value="Myosin_head_motor_dom-like"/>
</dbReference>
<dbReference type="InterPro" id="IPR041793">
    <property type="entry name" value="MyoVII_FERM_C1"/>
</dbReference>
<reference evidence="17 18" key="1">
    <citation type="journal article" date="2024" name="Insects">
        <title>An Improved Chromosome-Level Genome Assembly of the Firefly Pyrocoelia pectoralis.</title>
        <authorList>
            <person name="Fu X."/>
            <person name="Meyer-Rochow V.B."/>
            <person name="Ballantyne L."/>
            <person name="Zhu X."/>
        </authorList>
    </citation>
    <scope>NUCLEOTIDE SEQUENCE [LARGE SCALE GENOMIC DNA]</scope>
    <source>
        <strain evidence="17">XCY_ONT2</strain>
    </source>
</reference>
<dbReference type="CDD" id="cd13198">
    <property type="entry name" value="FERM_C1_MyoVII"/>
    <property type="match status" value="1"/>
</dbReference>
<accession>A0AAN7VIH9</accession>
<dbReference type="InterPro" id="IPR000048">
    <property type="entry name" value="IQ_motif_EF-hand-BS"/>
</dbReference>
<evidence type="ECO:0000256" key="3">
    <source>
        <dbReference type="ARBA" id="ARBA00022443"/>
    </source>
</evidence>
<dbReference type="CDD" id="cd13199">
    <property type="entry name" value="FERM_C2_MyoVII"/>
    <property type="match status" value="1"/>
</dbReference>
<keyword evidence="4" id="KW-0963">Cytoplasm</keyword>
<dbReference type="GO" id="GO:0005524">
    <property type="term" value="F:ATP binding"/>
    <property type="evidence" value="ECO:0007669"/>
    <property type="project" value="UniProtKB-UniRule"/>
</dbReference>
<dbReference type="GO" id="GO:0071944">
    <property type="term" value="C:cell periphery"/>
    <property type="evidence" value="ECO:0007669"/>
    <property type="project" value="UniProtKB-ARBA"/>
</dbReference>
<evidence type="ECO:0000259" key="16">
    <source>
        <dbReference type="PROSITE" id="PS51456"/>
    </source>
</evidence>
<dbReference type="InterPro" id="IPR029071">
    <property type="entry name" value="Ubiquitin-like_domsf"/>
</dbReference>
<evidence type="ECO:0000256" key="9">
    <source>
        <dbReference type="ARBA" id="ARBA00023175"/>
    </source>
</evidence>
<evidence type="ECO:0000259" key="14">
    <source>
        <dbReference type="PROSITE" id="PS50057"/>
    </source>
</evidence>
<evidence type="ECO:0000256" key="12">
    <source>
        <dbReference type="PROSITE-ProRule" id="PRU00782"/>
    </source>
</evidence>
<dbReference type="Gene3D" id="1.10.10.820">
    <property type="match status" value="1"/>
</dbReference>
<keyword evidence="18" id="KW-1185">Reference proteome</keyword>
<keyword evidence="3 11" id="KW-0728">SH3 domain</keyword>
<evidence type="ECO:0000313" key="17">
    <source>
        <dbReference type="EMBL" id="KAK5645798.1"/>
    </source>
</evidence>
<comment type="subcellular location">
    <subcellularLocation>
        <location evidence="1">Cytoplasm</location>
    </subcellularLocation>
</comment>
<dbReference type="SUPFAM" id="SSF54236">
    <property type="entry name" value="Ubiquitin-like"/>
    <property type="match status" value="2"/>
</dbReference>
<feature type="domain" description="MyTH4" evidence="15">
    <location>
        <begin position="977"/>
        <end position="1209"/>
    </location>
</feature>
<dbReference type="Gene3D" id="1.20.5.190">
    <property type="match status" value="1"/>
</dbReference>
<keyword evidence="10 12" id="KW-0009">Actin-binding</keyword>
<evidence type="ECO:0000259" key="13">
    <source>
        <dbReference type="PROSITE" id="PS50002"/>
    </source>
</evidence>
<dbReference type="InterPro" id="IPR051567">
    <property type="entry name" value="Unconventional_Myosin_ATPase"/>
</dbReference>
<dbReference type="SUPFAM" id="SSF52540">
    <property type="entry name" value="P-loop containing nucleoside triphosphate hydrolases"/>
    <property type="match status" value="1"/>
</dbReference>
<dbReference type="SUPFAM" id="SSF50044">
    <property type="entry name" value="SH3-domain"/>
    <property type="match status" value="1"/>
</dbReference>
<dbReference type="SMART" id="SM00295">
    <property type="entry name" value="B41"/>
    <property type="match status" value="2"/>
</dbReference>
<comment type="caution">
    <text evidence="17">The sequence shown here is derived from an EMBL/GenBank/DDBJ whole genome shotgun (WGS) entry which is preliminary data.</text>
</comment>
<dbReference type="CDD" id="cd17092">
    <property type="entry name" value="FERM1_F1_Myosin-VII"/>
    <property type="match status" value="1"/>
</dbReference>
<dbReference type="InterPro" id="IPR036106">
    <property type="entry name" value="MYSc_Myo7"/>
</dbReference>
<comment type="similarity">
    <text evidence="2 12">Belongs to the TRAFAC class myosin-kinesin ATPase superfamily. Myosin family.</text>
</comment>
<dbReference type="Gene3D" id="1.20.120.720">
    <property type="entry name" value="Myosin VI head, motor domain, U50 subdomain"/>
    <property type="match status" value="1"/>
</dbReference>
<evidence type="ECO:0000256" key="2">
    <source>
        <dbReference type="ARBA" id="ARBA00008314"/>
    </source>
</evidence>
<dbReference type="SUPFAM" id="SSF47031">
    <property type="entry name" value="Second domain of FERM"/>
    <property type="match status" value="2"/>
</dbReference>
<dbReference type="Gene3D" id="1.20.80.10">
    <property type="match status" value="2"/>
</dbReference>
<dbReference type="GO" id="GO:0120025">
    <property type="term" value="C:plasma membrane bounded cell projection"/>
    <property type="evidence" value="ECO:0007669"/>
    <property type="project" value="UniProtKB-ARBA"/>
</dbReference>
<organism evidence="17 18">
    <name type="scientific">Pyrocoelia pectoralis</name>
    <dbReference type="NCBI Taxonomy" id="417401"/>
    <lineage>
        <taxon>Eukaryota</taxon>
        <taxon>Metazoa</taxon>
        <taxon>Ecdysozoa</taxon>
        <taxon>Arthropoda</taxon>
        <taxon>Hexapoda</taxon>
        <taxon>Insecta</taxon>
        <taxon>Pterygota</taxon>
        <taxon>Neoptera</taxon>
        <taxon>Endopterygota</taxon>
        <taxon>Coleoptera</taxon>
        <taxon>Polyphaga</taxon>
        <taxon>Elateriformia</taxon>
        <taxon>Elateroidea</taxon>
        <taxon>Lampyridae</taxon>
        <taxon>Lampyrinae</taxon>
        <taxon>Pyrocoelia</taxon>
    </lineage>
</organism>
<feature type="domain" description="FERM" evidence="14">
    <location>
        <begin position="1214"/>
        <end position="1515"/>
    </location>
</feature>
<dbReference type="InterPro" id="IPR038185">
    <property type="entry name" value="MyTH4_dom_sf"/>
</dbReference>
<feature type="binding site" evidence="12">
    <location>
        <begin position="173"/>
        <end position="180"/>
    </location>
    <ligand>
        <name>ATP</name>
        <dbReference type="ChEBI" id="CHEBI:30616"/>
    </ligand>
</feature>
<dbReference type="PROSITE" id="PS50002">
    <property type="entry name" value="SH3"/>
    <property type="match status" value="1"/>
</dbReference>
<keyword evidence="6 12" id="KW-0547">Nucleotide-binding</keyword>